<gene>
    <name evidence="1" type="ORF">LDBPK_220620</name>
</gene>
<dbReference type="RefSeq" id="XP_003860812.1">
    <property type="nucleotide sequence ID" value="XM_003860764.1"/>
</dbReference>
<dbReference type="EMBL" id="FR799609">
    <property type="protein sequence ID" value="CBZ34107.1"/>
    <property type="molecule type" value="Genomic_DNA"/>
</dbReference>
<dbReference type="VEuPathDB" id="TriTrypDB:LdBPK_220620.1"/>
<evidence type="ECO:0000313" key="1">
    <source>
        <dbReference type="EMBL" id="CBZ34107.1"/>
    </source>
</evidence>
<reference evidence="1 2" key="1">
    <citation type="journal article" date="2011" name="Genome Res.">
        <title>Whole genome sequencing of multiple Leishmania donovani clinical isolates provides insights into population structure and mechanisms of drug resistance.</title>
        <authorList>
            <person name="Downing T."/>
            <person name="Imamura H."/>
            <person name="Decuypere S."/>
            <person name="Clark T.G."/>
            <person name="Coombs G.H."/>
            <person name="Cotton J.A."/>
            <person name="Hilley J.D."/>
            <person name="de Doncker S."/>
            <person name="Maes I."/>
            <person name="Mottram J.C."/>
            <person name="Quail M.A."/>
            <person name="Rijal S."/>
            <person name="Sanders M."/>
            <person name="Schonian G."/>
            <person name="Stark O."/>
            <person name="Sundar S."/>
            <person name="Vanaerschot M."/>
            <person name="Hertz-Fowler C."/>
            <person name="Dujardin J.C."/>
            <person name="Berriman M."/>
        </authorList>
    </citation>
    <scope>NUCLEOTIDE SEQUENCE [LARGE SCALE GENOMIC DNA]</scope>
    <source>
        <strain evidence="1 2">BPK282A1</strain>
    </source>
</reference>
<dbReference type="KEGG" id="ldo:LDBPK_220620"/>
<dbReference type="GeneID" id="13389377"/>
<evidence type="ECO:0000313" key="2">
    <source>
        <dbReference type="Proteomes" id="UP000008980"/>
    </source>
</evidence>
<protein>
    <submittedName>
        <fullName evidence="1">Uncharacterized protein</fullName>
    </submittedName>
</protein>
<sequence>MPKHPVKRTALKFLEDVTNPVQPLSFAVPFNFSKSKGLLFFPETLLALASTQLHHATSKDRMRDTAGAVR</sequence>
<dbReference type="AlphaFoldDB" id="E9BFT1"/>
<dbReference type="Proteomes" id="UP000008980">
    <property type="component" value="Chromosome 22"/>
</dbReference>
<name>E9BFT1_LEIDO</name>
<proteinExistence type="predicted"/>
<reference evidence="2" key="2">
    <citation type="submission" date="2011-02" db="EMBL/GenBank/DDBJ databases">
        <title>Whole genome sequencing of Leishmania donovani clinical lines reveals dynamic variation related to drug resistance.</title>
        <authorList>
            <person name="Downing T."/>
            <person name="Imamura H."/>
            <person name="Sanders M."/>
            <person name="Decuypere S."/>
            <person name="Hertz-Fowler C."/>
            <person name="Clark T.G."/>
            <person name="Rijal S."/>
            <person name="Sundar S."/>
            <person name="Quail M.A."/>
            <person name="De Doncker S."/>
            <person name="Maes I."/>
            <person name="Vanaerschot M."/>
            <person name="Stark O."/>
            <person name="Schonian G."/>
            <person name="Dujardin J.C."/>
            <person name="Berriman M."/>
        </authorList>
    </citation>
    <scope>NUCLEOTIDE SEQUENCE [LARGE SCALE GENOMIC DNA]</scope>
    <source>
        <strain evidence="2">BPK282A1</strain>
    </source>
</reference>
<accession>E9BFT1</accession>
<organism evidence="1 2">
    <name type="scientific">Leishmania donovani</name>
    <dbReference type="NCBI Taxonomy" id="5661"/>
    <lineage>
        <taxon>Eukaryota</taxon>
        <taxon>Discoba</taxon>
        <taxon>Euglenozoa</taxon>
        <taxon>Kinetoplastea</taxon>
        <taxon>Metakinetoplastina</taxon>
        <taxon>Trypanosomatida</taxon>
        <taxon>Trypanosomatidae</taxon>
        <taxon>Leishmaniinae</taxon>
        <taxon>Leishmania</taxon>
    </lineage>
</organism>